<name>A0A644UCY5_9ZZZZ</name>
<dbReference type="CDD" id="cd02007">
    <property type="entry name" value="TPP_DXS"/>
    <property type="match status" value="1"/>
</dbReference>
<dbReference type="InterPro" id="IPR005475">
    <property type="entry name" value="Transketolase-like_Pyr-bd"/>
</dbReference>
<dbReference type="PANTHER" id="PTHR43322:SF5">
    <property type="entry name" value="1-DEOXY-D-XYLULOSE-5-PHOSPHATE SYNTHASE, CHLOROPLASTIC"/>
    <property type="match status" value="1"/>
</dbReference>
<comment type="cofactor">
    <cofactor evidence="2">
        <name>thiamine diphosphate</name>
        <dbReference type="ChEBI" id="CHEBI:58937"/>
    </cofactor>
</comment>
<evidence type="ECO:0000256" key="5">
    <source>
        <dbReference type="ARBA" id="ARBA00011738"/>
    </source>
</evidence>
<dbReference type="GO" id="GO:0008661">
    <property type="term" value="F:1-deoxy-D-xylulose-5-phosphate synthase activity"/>
    <property type="evidence" value="ECO:0007669"/>
    <property type="project" value="UniProtKB-EC"/>
</dbReference>
<dbReference type="PANTHER" id="PTHR43322">
    <property type="entry name" value="1-D-DEOXYXYLULOSE 5-PHOSPHATE SYNTHASE-RELATED"/>
    <property type="match status" value="1"/>
</dbReference>
<dbReference type="GO" id="GO:0005829">
    <property type="term" value="C:cytosol"/>
    <property type="evidence" value="ECO:0007669"/>
    <property type="project" value="TreeGrafter"/>
</dbReference>
<evidence type="ECO:0000259" key="13">
    <source>
        <dbReference type="SMART" id="SM00861"/>
    </source>
</evidence>
<reference evidence="14" key="1">
    <citation type="submission" date="2019-08" db="EMBL/GenBank/DDBJ databases">
        <authorList>
            <person name="Kucharzyk K."/>
            <person name="Murdoch R.W."/>
            <person name="Higgins S."/>
            <person name="Loffler F."/>
        </authorList>
    </citation>
    <scope>NUCLEOTIDE SEQUENCE</scope>
</reference>
<evidence type="ECO:0000256" key="12">
    <source>
        <dbReference type="ARBA" id="ARBA00023229"/>
    </source>
</evidence>
<comment type="pathway">
    <text evidence="3">Metabolic intermediate biosynthesis; 1-deoxy-D-xylulose 5-phosphate biosynthesis; 1-deoxy-D-xylulose 5-phosphate from D-glyceraldehyde 3-phosphate and pyruvate: step 1/1.</text>
</comment>
<dbReference type="GO" id="GO:0009228">
    <property type="term" value="P:thiamine biosynthetic process"/>
    <property type="evidence" value="ECO:0007669"/>
    <property type="project" value="UniProtKB-KW"/>
</dbReference>
<dbReference type="EMBL" id="VSSQ01000101">
    <property type="protein sequence ID" value="MPL76855.1"/>
    <property type="molecule type" value="Genomic_DNA"/>
</dbReference>
<dbReference type="AlphaFoldDB" id="A0A644UCY5"/>
<organism evidence="14">
    <name type="scientific">bioreactor metagenome</name>
    <dbReference type="NCBI Taxonomy" id="1076179"/>
    <lineage>
        <taxon>unclassified sequences</taxon>
        <taxon>metagenomes</taxon>
        <taxon>ecological metagenomes</taxon>
    </lineage>
</organism>
<keyword evidence="9" id="KW-0460">Magnesium</keyword>
<dbReference type="InterPro" id="IPR005477">
    <property type="entry name" value="Dxylulose-5-P_synthase"/>
</dbReference>
<dbReference type="HAMAP" id="MF_00315">
    <property type="entry name" value="DXP_synth"/>
    <property type="match status" value="1"/>
</dbReference>
<comment type="subunit">
    <text evidence="5">Homodimer.</text>
</comment>
<comment type="cofactor">
    <cofactor evidence="1">
        <name>Mg(2+)</name>
        <dbReference type="ChEBI" id="CHEBI:18420"/>
    </cofactor>
</comment>
<dbReference type="NCBIfam" id="NF003933">
    <property type="entry name" value="PRK05444.2-2"/>
    <property type="match status" value="1"/>
</dbReference>
<dbReference type="EC" id="2.2.1.7" evidence="6"/>
<evidence type="ECO:0000256" key="6">
    <source>
        <dbReference type="ARBA" id="ARBA00013150"/>
    </source>
</evidence>
<keyword evidence="11" id="KW-0786">Thiamine pyrophosphate</keyword>
<feature type="domain" description="Transketolase-like pyrimidine-binding" evidence="13">
    <location>
        <begin position="327"/>
        <end position="492"/>
    </location>
</feature>
<evidence type="ECO:0000256" key="11">
    <source>
        <dbReference type="ARBA" id="ARBA00023052"/>
    </source>
</evidence>
<dbReference type="Pfam" id="PF02779">
    <property type="entry name" value="Transket_pyr"/>
    <property type="match status" value="1"/>
</dbReference>
<dbReference type="GO" id="GO:0046872">
    <property type="term" value="F:metal ion binding"/>
    <property type="evidence" value="ECO:0007669"/>
    <property type="project" value="UniProtKB-KW"/>
</dbReference>
<protein>
    <recommendedName>
        <fullName evidence="6">1-deoxy-D-xylulose-5-phosphate synthase</fullName>
        <ecNumber evidence="6">2.2.1.7</ecNumber>
    </recommendedName>
</protein>
<dbReference type="InterPro" id="IPR033248">
    <property type="entry name" value="Transketolase_C"/>
</dbReference>
<dbReference type="NCBIfam" id="TIGR00204">
    <property type="entry name" value="dxs"/>
    <property type="match status" value="1"/>
</dbReference>
<dbReference type="Pfam" id="PF02780">
    <property type="entry name" value="Transketolase_C"/>
    <property type="match status" value="1"/>
</dbReference>
<evidence type="ECO:0000256" key="7">
    <source>
        <dbReference type="ARBA" id="ARBA00022679"/>
    </source>
</evidence>
<dbReference type="UniPathway" id="UPA00064">
    <property type="reaction ID" value="UER00091"/>
</dbReference>
<keyword evidence="7 14" id="KW-0808">Transferase</keyword>
<keyword evidence="8" id="KW-0479">Metal-binding</keyword>
<accession>A0A644UCY5</accession>
<dbReference type="Gene3D" id="3.40.50.970">
    <property type="match status" value="2"/>
</dbReference>
<evidence type="ECO:0000256" key="4">
    <source>
        <dbReference type="ARBA" id="ARBA00011081"/>
    </source>
</evidence>
<dbReference type="SUPFAM" id="SSF52518">
    <property type="entry name" value="Thiamin diphosphate-binding fold (THDP-binding)"/>
    <property type="match status" value="2"/>
</dbReference>
<proteinExistence type="inferred from homology"/>
<evidence type="ECO:0000256" key="3">
    <source>
        <dbReference type="ARBA" id="ARBA00004980"/>
    </source>
</evidence>
<comment type="similarity">
    <text evidence="4">Belongs to the transketolase family. DXPS subfamily.</text>
</comment>
<evidence type="ECO:0000256" key="1">
    <source>
        <dbReference type="ARBA" id="ARBA00001946"/>
    </source>
</evidence>
<dbReference type="SUPFAM" id="SSF52922">
    <property type="entry name" value="TK C-terminal domain-like"/>
    <property type="match status" value="1"/>
</dbReference>
<dbReference type="InterPro" id="IPR029061">
    <property type="entry name" value="THDP-binding"/>
</dbReference>
<evidence type="ECO:0000256" key="10">
    <source>
        <dbReference type="ARBA" id="ARBA00022977"/>
    </source>
</evidence>
<comment type="caution">
    <text evidence="14">The sequence shown here is derived from an EMBL/GenBank/DDBJ whole genome shotgun (WGS) entry which is preliminary data.</text>
</comment>
<dbReference type="PROSITE" id="PS00802">
    <property type="entry name" value="TRANSKETOLASE_2"/>
    <property type="match status" value="1"/>
</dbReference>
<dbReference type="FunFam" id="3.40.50.920:FF:000002">
    <property type="entry name" value="1-deoxy-D-xylulose-5-phosphate synthase"/>
    <property type="match status" value="1"/>
</dbReference>
<dbReference type="SMART" id="SM00861">
    <property type="entry name" value="Transket_pyr"/>
    <property type="match status" value="1"/>
</dbReference>
<dbReference type="InterPro" id="IPR009014">
    <property type="entry name" value="Transketo_C/PFOR_II"/>
</dbReference>
<gene>
    <name evidence="14" type="primary">dxs_19</name>
    <name evidence="14" type="ORF">SDC9_22706</name>
</gene>
<evidence type="ECO:0000313" key="14">
    <source>
        <dbReference type="EMBL" id="MPL76855.1"/>
    </source>
</evidence>
<dbReference type="GO" id="GO:0019288">
    <property type="term" value="P:isopentenyl diphosphate biosynthetic process, methylerythritol 4-phosphate pathway"/>
    <property type="evidence" value="ECO:0007669"/>
    <property type="project" value="TreeGrafter"/>
</dbReference>
<dbReference type="InterPro" id="IPR020826">
    <property type="entry name" value="Transketolase_BS"/>
</dbReference>
<evidence type="ECO:0000256" key="2">
    <source>
        <dbReference type="ARBA" id="ARBA00001964"/>
    </source>
</evidence>
<keyword evidence="10" id="KW-0784">Thiamine biosynthesis</keyword>
<evidence type="ECO:0000256" key="9">
    <source>
        <dbReference type="ARBA" id="ARBA00022842"/>
    </source>
</evidence>
<dbReference type="GO" id="GO:0016114">
    <property type="term" value="P:terpenoid biosynthetic process"/>
    <property type="evidence" value="ECO:0007669"/>
    <property type="project" value="InterPro"/>
</dbReference>
<dbReference type="Pfam" id="PF13292">
    <property type="entry name" value="DXP_synthase_N"/>
    <property type="match status" value="1"/>
</dbReference>
<dbReference type="CDD" id="cd07033">
    <property type="entry name" value="TPP_PYR_DXS_TK_like"/>
    <property type="match status" value="1"/>
</dbReference>
<sequence>MNSYNQGDLLKGINSPEDIKKLSKEELPLLCKQVRDYIISVLAENPGHLASSLGTVELTVALHYVFDVPNDTLIWDVGHQAYSHKVLTQRKDRFSSIRKLGGLSGFPKIEESEYDCFGTGHSSTSISASLGMAIADKLKGNNKNVHISVIGDGSMTGGMAFEALNHSGATDVNQLVILNDNGISIDKKVGALGEYFTLITTSATYNRVKNKIWNMMGGNTSSYRKPKSIFSWLLFALKSMFSGKSNFFEALKIRYFGPIKGNDVLVLVKTLEDLKKIKGPRILHIITKKGKGLKEAEENPITYHAPGIFNPTTGQRESSDSAEGSPIKFQDVFGETLVELAKINSKIVGVTPAMLSGCSMNCLIKEFPERTFDVGIAEQHALTFSAGMAANGYIPFCNVYSSFMQRAYDQIIHDIALQKLPVIMCLDRAGLVGEDGATHHGVFDLSFMRIIPNLTIFAPLNEIELRNIMFTAQKGINFPLVIRYPRGKGYIVNWRQEFQTIEIGKGEKIRDGKDIAVLSLGAIGNNAIKAAQELEKEGVEVAIYNMRFLKPMDNSILEEVLNKYENIITIEDGVEIGGFGSAVIEYACNKGSKNNIYRMAIEDRFIEHGSLSELQKLCKIDSHSLVLKVKEILSK</sequence>
<evidence type="ECO:0000256" key="8">
    <source>
        <dbReference type="ARBA" id="ARBA00022723"/>
    </source>
</evidence>
<dbReference type="Gene3D" id="3.40.50.920">
    <property type="match status" value="1"/>
</dbReference>
<dbReference type="FunFam" id="3.40.50.970:FF:000005">
    <property type="entry name" value="1-deoxy-D-xylulose-5-phosphate synthase"/>
    <property type="match status" value="1"/>
</dbReference>
<keyword evidence="12" id="KW-0414">Isoprene biosynthesis</keyword>